<sequence length="332" mass="36865">MKQVTRRLLVAAGAAVGATGLLYGAGEFLFRFTIDTQFPWSMMKLVKTGRVKGADLAGAHHDADEETEAARWFAESKQPVTTFSNDGLKLHGWLLDPDCVNPKPHLYAICVHGYTGVPDEMAKYAHRFARLGFTVLAPAMRGHELSQGRYTGMGWLERRDLMAWIRLIVESDPDARILLDGLSMGAACVMMTVGEPDLPRNVVAAIEDCGYSSVWDQFLYNAKGMYHLPNKFLAMPIVETMSMACRRTAGYGFKEASSVASLKRATIPMLFIHGDADTFVDPSFLSRNYEACASIHRERLLIPGAGHAMSASTAPDLYWRKVTRFVRDTFEL</sequence>
<dbReference type="Pfam" id="PF12146">
    <property type="entry name" value="Hydrolase_4"/>
    <property type="match status" value="1"/>
</dbReference>
<dbReference type="GO" id="GO:0016787">
    <property type="term" value="F:hydrolase activity"/>
    <property type="evidence" value="ECO:0007669"/>
    <property type="project" value="UniProtKB-KW"/>
</dbReference>
<evidence type="ECO:0000313" key="3">
    <source>
        <dbReference type="Proteomes" id="UP000216074"/>
    </source>
</evidence>
<gene>
    <name evidence="2" type="ORF">BHAP_1232</name>
</gene>
<accession>A0A261FYS3</accession>
<proteinExistence type="predicted"/>
<dbReference type="PANTHER" id="PTHR43358">
    <property type="entry name" value="ALPHA/BETA-HYDROLASE"/>
    <property type="match status" value="1"/>
</dbReference>
<comment type="caution">
    <text evidence="2">The sequence shown here is derived from an EMBL/GenBank/DDBJ whole genome shotgun (WGS) entry which is preliminary data.</text>
</comment>
<keyword evidence="2" id="KW-0378">Hydrolase</keyword>
<dbReference type="OrthoDB" id="9786110at2"/>
<dbReference type="Gene3D" id="3.40.50.1820">
    <property type="entry name" value="alpha/beta hydrolase"/>
    <property type="match status" value="1"/>
</dbReference>
<dbReference type="InterPro" id="IPR022742">
    <property type="entry name" value="Hydrolase_4"/>
</dbReference>
<dbReference type="SUPFAM" id="SSF53474">
    <property type="entry name" value="alpha/beta-Hydrolases"/>
    <property type="match status" value="1"/>
</dbReference>
<dbReference type="InterPro" id="IPR052920">
    <property type="entry name" value="DNA-binding_regulatory"/>
</dbReference>
<feature type="domain" description="Serine aminopeptidase S33" evidence="1">
    <location>
        <begin position="108"/>
        <end position="205"/>
    </location>
</feature>
<organism evidence="2 3">
    <name type="scientific">Bifidobacterium hapali</name>
    <dbReference type="NCBI Taxonomy" id="1630172"/>
    <lineage>
        <taxon>Bacteria</taxon>
        <taxon>Bacillati</taxon>
        <taxon>Actinomycetota</taxon>
        <taxon>Actinomycetes</taxon>
        <taxon>Bifidobacteriales</taxon>
        <taxon>Bifidobacteriaceae</taxon>
        <taxon>Bifidobacterium</taxon>
    </lineage>
</organism>
<dbReference type="AlphaFoldDB" id="A0A261FYS3"/>
<keyword evidence="3" id="KW-1185">Reference proteome</keyword>
<evidence type="ECO:0000313" key="2">
    <source>
        <dbReference type="EMBL" id="OZG64331.1"/>
    </source>
</evidence>
<dbReference type="EMBL" id="MWWY01000024">
    <property type="protein sequence ID" value="OZG64331.1"/>
    <property type="molecule type" value="Genomic_DNA"/>
</dbReference>
<protein>
    <submittedName>
        <fullName evidence="2">Alpha/beta hydrolase</fullName>
    </submittedName>
</protein>
<name>A0A261FYS3_9BIFI</name>
<dbReference type="InterPro" id="IPR029058">
    <property type="entry name" value="AB_hydrolase_fold"/>
</dbReference>
<evidence type="ECO:0000259" key="1">
    <source>
        <dbReference type="Pfam" id="PF12146"/>
    </source>
</evidence>
<dbReference type="PANTHER" id="PTHR43358:SF4">
    <property type="entry name" value="ALPHA_BETA HYDROLASE FOLD-1 DOMAIN-CONTAINING PROTEIN"/>
    <property type="match status" value="1"/>
</dbReference>
<dbReference type="Proteomes" id="UP000216074">
    <property type="component" value="Unassembled WGS sequence"/>
</dbReference>
<reference evidence="2 3" key="1">
    <citation type="journal article" date="2017" name="BMC Genomics">
        <title>Comparative genomic and phylogenomic analyses of the Bifidobacteriaceae family.</title>
        <authorList>
            <person name="Lugli G.A."/>
            <person name="Milani C."/>
            <person name="Turroni F."/>
            <person name="Duranti S."/>
            <person name="Mancabelli L."/>
            <person name="Mangifesta M."/>
            <person name="Ferrario C."/>
            <person name="Modesto M."/>
            <person name="Mattarelli P."/>
            <person name="Jiri K."/>
            <person name="van Sinderen D."/>
            <person name="Ventura M."/>
        </authorList>
    </citation>
    <scope>NUCLEOTIDE SEQUENCE [LARGE SCALE GENOMIC DNA]</scope>
    <source>
        <strain evidence="2 3">DSM 100202</strain>
    </source>
</reference>